<protein>
    <submittedName>
        <fullName evidence="2">YkyA family protein</fullName>
    </submittedName>
</protein>
<accession>A0ABV8WXW7</accession>
<dbReference type="RefSeq" id="WP_390253632.1">
    <property type="nucleotide sequence ID" value="NZ_JBHSDT010000008.1"/>
</dbReference>
<feature type="signal peptide" evidence="1">
    <location>
        <begin position="1"/>
        <end position="22"/>
    </location>
</feature>
<reference evidence="3" key="1">
    <citation type="journal article" date="2019" name="Int. J. Syst. Evol. Microbiol.">
        <title>The Global Catalogue of Microorganisms (GCM) 10K type strain sequencing project: providing services to taxonomists for standard genome sequencing and annotation.</title>
        <authorList>
            <consortium name="The Broad Institute Genomics Platform"/>
            <consortium name="The Broad Institute Genome Sequencing Center for Infectious Disease"/>
            <person name="Wu L."/>
            <person name="Ma J."/>
        </authorList>
    </citation>
    <scope>NUCLEOTIDE SEQUENCE [LARGE SCALE GENOMIC DNA]</scope>
    <source>
        <strain evidence="3">CCUG 37865</strain>
    </source>
</reference>
<dbReference type="InterPro" id="IPR019454">
    <property type="entry name" value="Lipoprot_YkyA-like"/>
</dbReference>
<organism evidence="2 3">
    <name type="scientific">Gracilibacillus xinjiangensis</name>
    <dbReference type="NCBI Taxonomy" id="1193282"/>
    <lineage>
        <taxon>Bacteria</taxon>
        <taxon>Bacillati</taxon>
        <taxon>Bacillota</taxon>
        <taxon>Bacilli</taxon>
        <taxon>Bacillales</taxon>
        <taxon>Bacillaceae</taxon>
        <taxon>Gracilibacillus</taxon>
    </lineage>
</organism>
<dbReference type="EMBL" id="JBHSDT010000008">
    <property type="protein sequence ID" value="MFC4404720.1"/>
    <property type="molecule type" value="Genomic_DNA"/>
</dbReference>
<keyword evidence="1" id="KW-0732">Signal</keyword>
<dbReference type="Proteomes" id="UP001595882">
    <property type="component" value="Unassembled WGS sequence"/>
</dbReference>
<evidence type="ECO:0000313" key="3">
    <source>
        <dbReference type="Proteomes" id="UP001595882"/>
    </source>
</evidence>
<comment type="caution">
    <text evidence="2">The sequence shown here is derived from an EMBL/GenBank/DDBJ whole genome shotgun (WGS) entry which is preliminary data.</text>
</comment>
<evidence type="ECO:0000256" key="1">
    <source>
        <dbReference type="SAM" id="SignalP"/>
    </source>
</evidence>
<name>A0ABV8WXW7_9BACI</name>
<sequence>MKKFILAILLIFVLVGCSGESAANQMYEHLEKAVELEQPFADQQDPFLKLEEDEQKIYNELIELSADQMDQITELKDKALANIEERKSLLATEKESISSAEEEFLKVKDVVGDLDEEVKPTAEQMIEAMQNRYTNYYELNEAYLNSLSEDQKLYELFTKEDLTEDELLEQINVVNETYESVLEYNDLFNQYTDSYNELKEQFYEEAGMNVEFEE</sequence>
<gene>
    <name evidence="2" type="ORF">ACFOY7_16750</name>
</gene>
<proteinExistence type="predicted"/>
<feature type="chain" id="PRO_5046634723" evidence="1">
    <location>
        <begin position="23"/>
        <end position="214"/>
    </location>
</feature>
<dbReference type="Gene3D" id="1.20.120.570">
    <property type="entry name" value="YkyA-like"/>
    <property type="match status" value="1"/>
</dbReference>
<dbReference type="PROSITE" id="PS51257">
    <property type="entry name" value="PROKAR_LIPOPROTEIN"/>
    <property type="match status" value="1"/>
</dbReference>
<dbReference type="SUPFAM" id="SSF140423">
    <property type="entry name" value="MW0975(SA0943)-like"/>
    <property type="match status" value="1"/>
</dbReference>
<dbReference type="Pfam" id="PF10368">
    <property type="entry name" value="YkyA"/>
    <property type="match status" value="1"/>
</dbReference>
<keyword evidence="3" id="KW-1185">Reference proteome</keyword>
<evidence type="ECO:0000313" key="2">
    <source>
        <dbReference type="EMBL" id="MFC4404720.1"/>
    </source>
</evidence>
<dbReference type="InterPro" id="IPR036785">
    <property type="entry name" value="YkyA-like_sf"/>
</dbReference>